<evidence type="ECO:0000256" key="2">
    <source>
        <dbReference type="ARBA" id="ARBA00012489"/>
    </source>
</evidence>
<comment type="caution">
    <text evidence="7">The sequence shown here is derived from an EMBL/GenBank/DDBJ whole genome shotgun (WGS) entry which is preliminary data.</text>
</comment>
<evidence type="ECO:0000313" key="8">
    <source>
        <dbReference type="EMBL" id="KAK7865192.1"/>
    </source>
</evidence>
<dbReference type="GO" id="GO:0004197">
    <property type="term" value="F:cysteine-type endopeptidase activity"/>
    <property type="evidence" value="ECO:0007669"/>
    <property type="project" value="InterPro"/>
</dbReference>
<evidence type="ECO:0000256" key="3">
    <source>
        <dbReference type="ARBA" id="ARBA00022801"/>
    </source>
</evidence>
<feature type="region of interest" description="Disordered" evidence="5">
    <location>
        <begin position="532"/>
        <end position="575"/>
    </location>
</feature>
<dbReference type="Proteomes" id="UP001378592">
    <property type="component" value="Unassembled WGS sequence"/>
</dbReference>
<gene>
    <name evidence="8" type="ORF">R5R35_012047</name>
    <name evidence="7" type="ORF">R5R35_013015</name>
</gene>
<organism evidence="7 9">
    <name type="scientific">Gryllus longicercus</name>
    <dbReference type="NCBI Taxonomy" id="2509291"/>
    <lineage>
        <taxon>Eukaryota</taxon>
        <taxon>Metazoa</taxon>
        <taxon>Ecdysozoa</taxon>
        <taxon>Arthropoda</taxon>
        <taxon>Hexapoda</taxon>
        <taxon>Insecta</taxon>
        <taxon>Pterygota</taxon>
        <taxon>Neoptera</taxon>
        <taxon>Polyneoptera</taxon>
        <taxon>Orthoptera</taxon>
        <taxon>Ensifera</taxon>
        <taxon>Gryllidea</taxon>
        <taxon>Grylloidea</taxon>
        <taxon>Gryllidae</taxon>
        <taxon>Gryllinae</taxon>
        <taxon>Gryllus</taxon>
    </lineage>
</organism>
<comment type="catalytic activity">
    <reaction evidence="1">
        <text>All bonds known to be hydrolyzed by this endopeptidase have arginine in P1 and an acidic residue in P4. P6 is often occupied by an acidic residue or by a hydroxy-amino-acid residue, the phosphorylation of which enhances cleavage.</text>
        <dbReference type="EC" id="3.4.22.49"/>
    </reaction>
</comment>
<protein>
    <recommendedName>
        <fullName evidence="2">separase</fullName>
        <ecNumber evidence="2">3.4.22.49</ecNumber>
    </recommendedName>
</protein>
<evidence type="ECO:0000256" key="4">
    <source>
        <dbReference type="ARBA" id="ARBA00022829"/>
    </source>
</evidence>
<dbReference type="PROSITE" id="PS51700">
    <property type="entry name" value="SEPARIN"/>
    <property type="match status" value="1"/>
</dbReference>
<sequence length="620" mass="68795">MASADGSDLNSALKQLLANPRAFGSIDDRRAYLREALRVARCSPPGYTYCSLCRQLADLSFQVGDKEDGIYNLVESHAVVLRHRALIKYHRTMGKSPNNSSVIDKKYVDFSGEMSDGYNSLLNRLKEMPEEWTIIQLSCVVDAVWRFGGPNAKKWTPHLDIVRMECGPSPEFKPLHIRLAPPPEAKHYVVLREVQEMIIKNNTDHLRDKKKDFWQARAEVDVMIEFIIEFMNSKWFASINPFLAGRLNDEKVQKKLRARVEGVALKISTECGTAPLSPEKLCLLLKAAENFDYLSDGVLAAVLARVVDELKSPSALAVLKREFGQLKKEFPIILKNIKRGPVLLIIDEKLECLPIEQLEILRKHPATRVPSVHVTHGLYSVHRNSIENGLLNVDYQSGFYIINPGEDLKDMEERMSSFLLPRVPKWKGLLGQQLSPEAWSQAVTDNDIFVYMGHGGGGQYWNVDQLEGGIRSLSLLFGCQSAGYKIMKGSVEVDGTLQAYLAAACPCLVGLLWNVTDRDTDLLAQAILNQCLPQSKNPPPPPANERKGRRKGRGGAGAGAEGPSTPGALAAPREPEVARALTLAREAPRMLVTRVAAVLRGLPARVRFPRRSLSPGTAPS</sequence>
<dbReference type="InterPro" id="IPR030397">
    <property type="entry name" value="SEPARIN_core_dom"/>
</dbReference>
<dbReference type="PANTHER" id="PTHR12792">
    <property type="entry name" value="EXTRA SPINDLE POLES 1-RELATED"/>
    <property type="match status" value="1"/>
</dbReference>
<dbReference type="Pfam" id="PF03568">
    <property type="entry name" value="Separin_C"/>
    <property type="match status" value="1"/>
</dbReference>
<dbReference type="EC" id="3.4.22.49" evidence="2"/>
<reference evidence="7 9" key="1">
    <citation type="submission" date="2024-03" db="EMBL/GenBank/DDBJ databases">
        <title>The genome assembly and annotation of the cricket Gryllus longicercus Weissman &amp; Gray.</title>
        <authorList>
            <person name="Szrajer S."/>
            <person name="Gray D."/>
            <person name="Ylla G."/>
        </authorList>
    </citation>
    <scope>NUCLEOTIDE SEQUENCE [LARGE SCALE GENOMIC DNA]</scope>
    <source>
        <strain evidence="7">DAG 2021-001</strain>
        <tissue evidence="7">Whole body minus gut</tissue>
    </source>
</reference>
<evidence type="ECO:0000259" key="6">
    <source>
        <dbReference type="PROSITE" id="PS51700"/>
    </source>
</evidence>
<accession>A0AAN9VEW6</accession>
<name>A0AAN9VEW6_9ORTH</name>
<dbReference type="GO" id="GO:0072686">
    <property type="term" value="C:mitotic spindle"/>
    <property type="evidence" value="ECO:0007669"/>
    <property type="project" value="TreeGrafter"/>
</dbReference>
<evidence type="ECO:0000256" key="5">
    <source>
        <dbReference type="SAM" id="MobiDB-lite"/>
    </source>
</evidence>
<dbReference type="AlphaFoldDB" id="A0AAN9VEW6"/>
<evidence type="ECO:0000256" key="1">
    <source>
        <dbReference type="ARBA" id="ARBA00000451"/>
    </source>
</evidence>
<evidence type="ECO:0000313" key="7">
    <source>
        <dbReference type="EMBL" id="KAK7793799.1"/>
    </source>
</evidence>
<feature type="domain" description="Peptidase C50" evidence="6">
    <location>
        <begin position="395"/>
        <end position="490"/>
    </location>
</feature>
<keyword evidence="4" id="KW-0159">Chromosome partition</keyword>
<keyword evidence="3" id="KW-0378">Hydrolase</keyword>
<evidence type="ECO:0000313" key="9">
    <source>
        <dbReference type="Proteomes" id="UP001378592"/>
    </source>
</evidence>
<dbReference type="InterPro" id="IPR005314">
    <property type="entry name" value="Peptidase_C50"/>
</dbReference>
<dbReference type="EMBL" id="JAZDUA010000360">
    <property type="protein sequence ID" value="KAK7793799.1"/>
    <property type="molecule type" value="Genomic_DNA"/>
</dbReference>
<dbReference type="EMBL" id="JAZDUA010000184">
    <property type="protein sequence ID" value="KAK7865192.1"/>
    <property type="molecule type" value="Genomic_DNA"/>
</dbReference>
<dbReference type="GO" id="GO:0005634">
    <property type="term" value="C:nucleus"/>
    <property type="evidence" value="ECO:0007669"/>
    <property type="project" value="InterPro"/>
</dbReference>
<dbReference type="GO" id="GO:0006508">
    <property type="term" value="P:proteolysis"/>
    <property type="evidence" value="ECO:0007669"/>
    <property type="project" value="InterPro"/>
</dbReference>
<dbReference type="GO" id="GO:0051307">
    <property type="term" value="P:meiotic chromosome separation"/>
    <property type="evidence" value="ECO:0007669"/>
    <property type="project" value="TreeGrafter"/>
</dbReference>
<dbReference type="PANTHER" id="PTHR12792:SF0">
    <property type="entry name" value="SEPARIN"/>
    <property type="match status" value="1"/>
</dbReference>
<dbReference type="GO" id="GO:0005813">
    <property type="term" value="C:centrosome"/>
    <property type="evidence" value="ECO:0007669"/>
    <property type="project" value="TreeGrafter"/>
</dbReference>
<dbReference type="GO" id="GO:0005737">
    <property type="term" value="C:cytoplasm"/>
    <property type="evidence" value="ECO:0007669"/>
    <property type="project" value="TreeGrafter"/>
</dbReference>
<keyword evidence="9" id="KW-1185">Reference proteome</keyword>
<proteinExistence type="predicted"/>